<dbReference type="Pfam" id="PF06441">
    <property type="entry name" value="EHN"/>
    <property type="match status" value="1"/>
</dbReference>
<protein>
    <recommendedName>
        <fullName evidence="4">Epoxide hydrolase N-terminal domain-containing protein</fullName>
    </recommendedName>
</protein>
<dbReference type="GO" id="GO:0097176">
    <property type="term" value="P:epoxide metabolic process"/>
    <property type="evidence" value="ECO:0007669"/>
    <property type="project" value="TreeGrafter"/>
</dbReference>
<dbReference type="InterPro" id="IPR029058">
    <property type="entry name" value="AB_hydrolase_fold"/>
</dbReference>
<accession>A0A4U0UYK5</accession>
<reference evidence="5" key="2">
    <citation type="submission" date="2021-12" db="EMBL/GenBank/DDBJ databases">
        <title>Black yeast isolated from Biological Soil Crust.</title>
        <authorList>
            <person name="Kurbessoian T."/>
        </authorList>
    </citation>
    <scope>NUCLEOTIDE SEQUENCE</scope>
    <source>
        <strain evidence="5">CCFEE 5208</strain>
    </source>
</reference>
<dbReference type="PIRSF" id="PIRSF001112">
    <property type="entry name" value="Epoxide_hydrolase"/>
    <property type="match status" value="1"/>
</dbReference>
<evidence type="ECO:0000313" key="7">
    <source>
        <dbReference type="Proteomes" id="UP000310066"/>
    </source>
</evidence>
<dbReference type="InterPro" id="IPR010497">
    <property type="entry name" value="Epoxide_hydro_N"/>
</dbReference>
<dbReference type="Proteomes" id="UP000310066">
    <property type="component" value="Unassembled WGS sequence"/>
</dbReference>
<dbReference type="OrthoDB" id="7130006at2759"/>
<dbReference type="InterPro" id="IPR016292">
    <property type="entry name" value="Epoxide_hydrolase"/>
</dbReference>
<dbReference type="STRING" id="329885.A0A4U0UYK5"/>
<keyword evidence="2" id="KW-0378">Hydrolase</keyword>
<organism evidence="6 7">
    <name type="scientific">Friedmanniomyces endolithicus</name>
    <dbReference type="NCBI Taxonomy" id="329885"/>
    <lineage>
        <taxon>Eukaryota</taxon>
        <taxon>Fungi</taxon>
        <taxon>Dikarya</taxon>
        <taxon>Ascomycota</taxon>
        <taxon>Pezizomycotina</taxon>
        <taxon>Dothideomycetes</taxon>
        <taxon>Dothideomycetidae</taxon>
        <taxon>Mycosphaerellales</taxon>
        <taxon>Teratosphaeriaceae</taxon>
        <taxon>Friedmanniomyces</taxon>
    </lineage>
</organism>
<dbReference type="Gene3D" id="3.40.50.1820">
    <property type="entry name" value="alpha/beta hydrolase"/>
    <property type="match status" value="1"/>
</dbReference>
<dbReference type="PANTHER" id="PTHR21661">
    <property type="entry name" value="EPOXIDE HYDROLASE 1-RELATED"/>
    <property type="match status" value="1"/>
</dbReference>
<proteinExistence type="inferred from homology"/>
<feature type="compositionally biased region" description="Polar residues" evidence="3">
    <location>
        <begin position="311"/>
        <end position="326"/>
    </location>
</feature>
<dbReference type="PANTHER" id="PTHR21661:SF71">
    <property type="entry name" value="EPOXIDE HYDROLASE N-TERMINAL DOMAIN-CONTAINING PROTEIN"/>
    <property type="match status" value="1"/>
</dbReference>
<dbReference type="GO" id="GO:0004301">
    <property type="term" value="F:epoxide hydrolase activity"/>
    <property type="evidence" value="ECO:0007669"/>
    <property type="project" value="TreeGrafter"/>
</dbReference>
<feature type="compositionally biased region" description="Pro residues" evidence="3">
    <location>
        <begin position="1"/>
        <end position="10"/>
    </location>
</feature>
<name>A0A4U0UYK5_9PEZI</name>
<dbReference type="EMBL" id="NAJP01000029">
    <property type="protein sequence ID" value="TKA41177.1"/>
    <property type="molecule type" value="Genomic_DNA"/>
</dbReference>
<gene>
    <name evidence="6" type="ORF">B0A54_07699</name>
    <name evidence="5" type="ORF">LTR82_014673</name>
</gene>
<feature type="region of interest" description="Disordered" evidence="3">
    <location>
        <begin position="1"/>
        <end position="20"/>
    </location>
</feature>
<comment type="caution">
    <text evidence="6">The sequence shown here is derived from an EMBL/GenBank/DDBJ whole genome shotgun (WGS) entry which is preliminary data.</text>
</comment>
<evidence type="ECO:0000313" key="5">
    <source>
        <dbReference type="EMBL" id="KAK0310787.1"/>
    </source>
</evidence>
<dbReference type="SUPFAM" id="SSF53474">
    <property type="entry name" value="alpha/beta-Hydrolases"/>
    <property type="match status" value="1"/>
</dbReference>
<evidence type="ECO:0000256" key="3">
    <source>
        <dbReference type="SAM" id="MobiDB-lite"/>
    </source>
</evidence>
<dbReference type="AlphaFoldDB" id="A0A4U0UYK5"/>
<evidence type="ECO:0000313" key="6">
    <source>
        <dbReference type="EMBL" id="TKA41177.1"/>
    </source>
</evidence>
<comment type="similarity">
    <text evidence="1">Belongs to the peptidase S33 family.</text>
</comment>
<evidence type="ECO:0000256" key="2">
    <source>
        <dbReference type="ARBA" id="ARBA00022801"/>
    </source>
</evidence>
<evidence type="ECO:0000256" key="1">
    <source>
        <dbReference type="ARBA" id="ARBA00010088"/>
    </source>
</evidence>
<dbReference type="EMBL" id="JASUXU010000074">
    <property type="protein sequence ID" value="KAK0310787.1"/>
    <property type="molecule type" value="Genomic_DNA"/>
</dbReference>
<feature type="region of interest" description="Disordered" evidence="3">
    <location>
        <begin position="303"/>
        <end position="340"/>
    </location>
</feature>
<feature type="domain" description="Epoxide hydrolase N-terminal" evidence="4">
    <location>
        <begin position="18"/>
        <end position="124"/>
    </location>
</feature>
<evidence type="ECO:0000259" key="4">
    <source>
        <dbReference type="Pfam" id="PF06441"/>
    </source>
</evidence>
<dbReference type="Proteomes" id="UP001168146">
    <property type="component" value="Unassembled WGS sequence"/>
</dbReference>
<sequence length="462" mass="50274">MAPGSGPPRSPNNSQKAQPYRMHVSQRYLELTKQKLGLTRLPREPQGYHARSSEFGVSKSELEPLVDHWLEQYDWRQQERHYNDTLPQFRAVVNGTRMHFVHRRSMASNAIPLLFVHGFPEGFMTIAPMLEALCDPIMTPPRGAESLPAFHVVAPSISGFGFSDAVPEEGNAMPTTAAMFDSLMKSLGYQRYIMHGSGWGFKICRLIALGCPESCIAIHTVNPEVPAPRSSFGYTQGDLLPPGSSVQTPGPSPPMTPGGHLGVIGSYGRPQTLAYGLCDSPVGLLAYMLDLIQPPTYGATSQNLGLAPPTAGSSPVMSRSPTSPGSIGTPAYNPSPEPPQSLELPGLSTVWTPTAIINWTMLYWLPGPEVALRWLANSTAVLPGLWLRHSNVPVGITHFRDSTVPSAGTGQTPPQWVEAYHRVAMLTRREGRVRFPAWERPAEVVMDIRELAGIVGAAMVTT</sequence>
<reference evidence="6 7" key="1">
    <citation type="submission" date="2017-03" db="EMBL/GenBank/DDBJ databases">
        <title>Genomes of endolithic fungi from Antarctica.</title>
        <authorList>
            <person name="Coleine C."/>
            <person name="Masonjones S."/>
            <person name="Stajich J.E."/>
        </authorList>
    </citation>
    <scope>NUCLEOTIDE SEQUENCE [LARGE SCALE GENOMIC DNA]</scope>
    <source>
        <strain evidence="6 7">CCFEE 5311</strain>
    </source>
</reference>